<accession>A0A875SDF1</accession>
<sequence length="333" mass="37888">MQKDYILEIESSESQYADFVCQIPKVERDGYMIRRHPGKEHGEGLEKYIKFTVKRNHSRSLLSFNTIAELLLGLVFTVLLFHTFLKVDPIRKLVHAIYYASGKVGREMEGTVDAERLQESFIRSVFTSLQNVGFTKSKGRLLSLIYLTAAGEVTDWLFWQVDSDIEESLLIIMQLGIQSESVVMKKSLAKLFLRYILAIMRLISSTLCHNKPVSGAMQESGNSQDRLTKLDQVLQRCERLELNREFVAMEYVKDLVINEGFSRFQVIFYLGLVTIDTSSTSNRERLKMMVVFPPPSPQKEASGDSLEKSTTISLASSLLVLQLFVAYQISAIT</sequence>
<gene>
    <name evidence="5" type="ORF">FOA43_004138</name>
</gene>
<proteinExistence type="inferred from homology"/>
<dbReference type="AlphaFoldDB" id="A0A875SDF1"/>
<dbReference type="Pfam" id="PF10181">
    <property type="entry name" value="PIG-H"/>
    <property type="match status" value="1"/>
</dbReference>
<evidence type="ECO:0000256" key="1">
    <source>
        <dbReference type="ARBA" id="ARBA00004687"/>
    </source>
</evidence>
<evidence type="ECO:0000256" key="2">
    <source>
        <dbReference type="ARBA" id="ARBA00009610"/>
    </source>
</evidence>
<comment type="pathway">
    <text evidence="1">Glycolipid biosynthesis; glycosylphosphatidylinositol-anchor biosynthesis.</text>
</comment>
<dbReference type="RefSeq" id="XP_038780309.1">
    <property type="nucleotide sequence ID" value="XM_038924381.1"/>
</dbReference>
<keyword evidence="3" id="KW-0812">Transmembrane</keyword>
<feature type="transmembrane region" description="Helical" evidence="3">
    <location>
        <begin position="61"/>
        <end position="85"/>
    </location>
</feature>
<protein>
    <recommendedName>
        <fullName evidence="4">Phosphatidylinositol N-acetylglucosaminyltransferase subunit H conserved domain-containing protein</fullName>
    </recommendedName>
</protein>
<name>A0A875SDF1_EENNA</name>
<evidence type="ECO:0000313" key="6">
    <source>
        <dbReference type="Proteomes" id="UP000662931"/>
    </source>
</evidence>
<evidence type="ECO:0000256" key="3">
    <source>
        <dbReference type="SAM" id="Phobius"/>
    </source>
</evidence>
<evidence type="ECO:0000313" key="5">
    <source>
        <dbReference type="EMBL" id="QPG76744.1"/>
    </source>
</evidence>
<dbReference type="InterPro" id="IPR019328">
    <property type="entry name" value="PIGH-H_dom"/>
</dbReference>
<dbReference type="KEGG" id="bnn:FOA43_004138"/>
<dbReference type="GeneID" id="62197538"/>
<dbReference type="GO" id="GO:0006506">
    <property type="term" value="P:GPI anchor biosynthetic process"/>
    <property type="evidence" value="ECO:0007669"/>
    <property type="project" value="InterPro"/>
</dbReference>
<dbReference type="GO" id="GO:0000506">
    <property type="term" value="C:glycosylphosphatidylinositol-N-acetylglucosaminyltransferase (GPI-GnT) complex"/>
    <property type="evidence" value="ECO:0007669"/>
    <property type="project" value="InterPro"/>
</dbReference>
<reference evidence="5" key="1">
    <citation type="submission" date="2020-10" db="EMBL/GenBank/DDBJ databases">
        <authorList>
            <person name="Roach M.J.R."/>
        </authorList>
    </citation>
    <scope>NUCLEOTIDE SEQUENCE</scope>
    <source>
        <strain evidence="5">CBS 1945</strain>
    </source>
</reference>
<organism evidence="5 6">
    <name type="scientific">Eeniella nana</name>
    <name type="common">Yeast</name>
    <name type="synonym">Brettanomyces nanus</name>
    <dbReference type="NCBI Taxonomy" id="13502"/>
    <lineage>
        <taxon>Eukaryota</taxon>
        <taxon>Fungi</taxon>
        <taxon>Dikarya</taxon>
        <taxon>Ascomycota</taxon>
        <taxon>Saccharomycotina</taxon>
        <taxon>Pichiomycetes</taxon>
        <taxon>Pichiales</taxon>
        <taxon>Pichiaceae</taxon>
        <taxon>Brettanomyces</taxon>
    </lineage>
</organism>
<keyword evidence="3" id="KW-1133">Transmembrane helix</keyword>
<keyword evidence="3" id="KW-0472">Membrane</keyword>
<keyword evidence="6" id="KW-1185">Reference proteome</keyword>
<dbReference type="PANTHER" id="PTHR15231">
    <property type="entry name" value="PHOSPHATIDYLINOSITOL N-ACETYLGLUCOSAMINYLTRANSFERASE SUBUNIT H"/>
    <property type="match status" value="1"/>
</dbReference>
<comment type="similarity">
    <text evidence="2">Belongs to the PIGH family.</text>
</comment>
<dbReference type="InterPro" id="IPR044215">
    <property type="entry name" value="PIG-H"/>
</dbReference>
<dbReference type="PANTHER" id="PTHR15231:SF1">
    <property type="entry name" value="PHOSPHATIDYLINOSITOL N-ACETYLGLUCOSAMINYLTRANSFERASE SUBUNIT H"/>
    <property type="match status" value="1"/>
</dbReference>
<dbReference type="EMBL" id="CP064815">
    <property type="protein sequence ID" value="QPG76744.1"/>
    <property type="molecule type" value="Genomic_DNA"/>
</dbReference>
<dbReference type="OrthoDB" id="3998041at2759"/>
<dbReference type="Proteomes" id="UP000662931">
    <property type="component" value="Chromosome 4"/>
</dbReference>
<evidence type="ECO:0000259" key="4">
    <source>
        <dbReference type="Pfam" id="PF10181"/>
    </source>
</evidence>
<feature type="domain" description="Phosphatidylinositol N-acetylglucosaminyltransferase subunit H conserved" evidence="4">
    <location>
        <begin position="239"/>
        <end position="293"/>
    </location>
</feature>